<keyword evidence="1" id="KW-0805">Transcription regulation</keyword>
<accession>A0AB39HGQ0</accession>
<feature type="domain" description="HTH asnC-type" evidence="4">
    <location>
        <begin position="1"/>
        <end position="62"/>
    </location>
</feature>
<dbReference type="GO" id="GO:0005829">
    <property type="term" value="C:cytosol"/>
    <property type="evidence" value="ECO:0007669"/>
    <property type="project" value="TreeGrafter"/>
</dbReference>
<protein>
    <submittedName>
        <fullName evidence="5">Lrp/AsnC family transcriptional regulator</fullName>
    </submittedName>
</protein>
<dbReference type="Gene3D" id="3.30.70.920">
    <property type="match status" value="1"/>
</dbReference>
<name>A0AB39HGQ0_9VIBR</name>
<dbReference type="Gene3D" id="1.10.10.10">
    <property type="entry name" value="Winged helix-like DNA-binding domain superfamily/Winged helix DNA-binding domain"/>
    <property type="match status" value="1"/>
</dbReference>
<dbReference type="PROSITE" id="PS50956">
    <property type="entry name" value="HTH_ASNC_2"/>
    <property type="match status" value="1"/>
</dbReference>
<dbReference type="GO" id="GO:0006355">
    <property type="term" value="P:regulation of DNA-templated transcription"/>
    <property type="evidence" value="ECO:0007669"/>
    <property type="project" value="UniProtKB-ARBA"/>
</dbReference>
<evidence type="ECO:0000256" key="1">
    <source>
        <dbReference type="ARBA" id="ARBA00023015"/>
    </source>
</evidence>
<dbReference type="RefSeq" id="WP_306099491.1">
    <property type="nucleotide sequence ID" value="NZ_CP162602.1"/>
</dbReference>
<dbReference type="Pfam" id="PF01037">
    <property type="entry name" value="AsnC_trans_reg"/>
    <property type="match status" value="1"/>
</dbReference>
<reference evidence="5" key="1">
    <citation type="submission" date="2024-07" db="EMBL/GenBank/DDBJ databases">
        <title>Genome Analysis of a Potential Novel Vibrio Species Secreting pH- and Thermo-stable Alginate Lyase and its Application in Producing Alginate Oligosaccharides.</title>
        <authorList>
            <person name="Huang H."/>
            <person name="Bao K."/>
        </authorList>
    </citation>
    <scope>NUCLEOTIDE SEQUENCE</scope>
    <source>
        <strain evidence="5">HB236076</strain>
        <plasmid evidence="5">p-HB236076</plasmid>
    </source>
</reference>
<dbReference type="InterPro" id="IPR011008">
    <property type="entry name" value="Dimeric_a/b-barrel"/>
</dbReference>
<dbReference type="InterPro" id="IPR011991">
    <property type="entry name" value="ArsR-like_HTH"/>
</dbReference>
<keyword evidence="5" id="KW-0614">Plasmid</keyword>
<keyword evidence="3" id="KW-0804">Transcription</keyword>
<dbReference type="GO" id="GO:0043565">
    <property type="term" value="F:sequence-specific DNA binding"/>
    <property type="evidence" value="ECO:0007669"/>
    <property type="project" value="InterPro"/>
</dbReference>
<gene>
    <name evidence="5" type="ORF">AB0763_16215</name>
</gene>
<geneLocation type="plasmid" evidence="5">
    <name>p-HB236076</name>
</geneLocation>
<keyword evidence="2" id="KW-0238">DNA-binding</keyword>
<evidence type="ECO:0000259" key="4">
    <source>
        <dbReference type="PROSITE" id="PS50956"/>
    </source>
</evidence>
<dbReference type="EMBL" id="CP162602">
    <property type="protein sequence ID" value="XDK26587.1"/>
    <property type="molecule type" value="Genomic_DNA"/>
</dbReference>
<dbReference type="SMART" id="SM00344">
    <property type="entry name" value="HTH_ASNC"/>
    <property type="match status" value="1"/>
</dbReference>
<evidence type="ECO:0000313" key="5">
    <source>
        <dbReference type="EMBL" id="XDK26587.1"/>
    </source>
</evidence>
<dbReference type="InterPro" id="IPR000485">
    <property type="entry name" value="AsnC-type_HTH_dom"/>
</dbReference>
<dbReference type="InterPro" id="IPR036390">
    <property type="entry name" value="WH_DNA-bd_sf"/>
</dbReference>
<dbReference type="KEGG" id="vih:AB0763_16215"/>
<evidence type="ECO:0000256" key="3">
    <source>
        <dbReference type="ARBA" id="ARBA00023163"/>
    </source>
</evidence>
<organism evidence="5">
    <name type="scientific">Vibrio sp. HB236076</name>
    <dbReference type="NCBI Taxonomy" id="3232307"/>
    <lineage>
        <taxon>Bacteria</taxon>
        <taxon>Pseudomonadati</taxon>
        <taxon>Pseudomonadota</taxon>
        <taxon>Gammaproteobacteria</taxon>
        <taxon>Vibrionales</taxon>
        <taxon>Vibrionaceae</taxon>
        <taxon>Vibrio</taxon>
    </lineage>
</organism>
<dbReference type="PANTHER" id="PTHR30154">
    <property type="entry name" value="LEUCINE-RESPONSIVE REGULATORY PROTEIN"/>
    <property type="match status" value="1"/>
</dbReference>
<dbReference type="CDD" id="cd00090">
    <property type="entry name" value="HTH_ARSR"/>
    <property type="match status" value="1"/>
</dbReference>
<dbReference type="PRINTS" id="PR00033">
    <property type="entry name" value="HTHASNC"/>
</dbReference>
<dbReference type="InterPro" id="IPR019888">
    <property type="entry name" value="Tscrpt_reg_AsnC-like"/>
</dbReference>
<evidence type="ECO:0000256" key="2">
    <source>
        <dbReference type="ARBA" id="ARBA00023125"/>
    </source>
</evidence>
<dbReference type="GO" id="GO:0043200">
    <property type="term" value="P:response to amino acid"/>
    <property type="evidence" value="ECO:0007669"/>
    <property type="project" value="TreeGrafter"/>
</dbReference>
<dbReference type="Pfam" id="PF13404">
    <property type="entry name" value="HTH_AsnC-type"/>
    <property type="match status" value="1"/>
</dbReference>
<dbReference type="SUPFAM" id="SSF46785">
    <property type="entry name" value="Winged helix' DNA-binding domain"/>
    <property type="match status" value="1"/>
</dbReference>
<sequence>MDALDMKILQQLQNDAKAPMSVVAEKVGLSEPACYRRVRQLRNSGVIEREVAIVNPKNMGWPLSMLVMVTFERDHNAIVNQFLTRVNKQPEVLNSWVVTGDHDVVLHVLSTDTEAFDDFTHRVLHKDDSVKYFRTSVILKHSKAHGAIPPSL</sequence>
<dbReference type="PANTHER" id="PTHR30154:SF34">
    <property type="entry name" value="TRANSCRIPTIONAL REGULATOR AZLB"/>
    <property type="match status" value="1"/>
</dbReference>
<dbReference type="SUPFAM" id="SSF54909">
    <property type="entry name" value="Dimeric alpha+beta barrel"/>
    <property type="match status" value="1"/>
</dbReference>
<dbReference type="InterPro" id="IPR036388">
    <property type="entry name" value="WH-like_DNA-bd_sf"/>
</dbReference>
<dbReference type="InterPro" id="IPR019887">
    <property type="entry name" value="Tscrpt_reg_AsnC/Lrp_C"/>
</dbReference>
<dbReference type="AlphaFoldDB" id="A0AB39HGQ0"/>
<proteinExistence type="predicted"/>